<gene>
    <name evidence="4" type="ORF">NWFMUON74_59080</name>
</gene>
<evidence type="ECO:0000259" key="3">
    <source>
        <dbReference type="PROSITE" id="PS50977"/>
    </source>
</evidence>
<dbReference type="InterPro" id="IPR009057">
    <property type="entry name" value="Homeodomain-like_sf"/>
</dbReference>
<feature type="DNA-binding region" description="H-T-H motif" evidence="2">
    <location>
        <begin position="33"/>
        <end position="52"/>
    </location>
</feature>
<protein>
    <recommendedName>
        <fullName evidence="3">HTH tetR-type domain-containing protein</fullName>
    </recommendedName>
</protein>
<dbReference type="Gene3D" id="1.10.357.10">
    <property type="entry name" value="Tetracycline Repressor, domain 2"/>
    <property type="match status" value="1"/>
</dbReference>
<keyword evidence="5" id="KW-1185">Reference proteome</keyword>
<proteinExistence type="predicted"/>
<feature type="domain" description="HTH tetR-type" evidence="3">
    <location>
        <begin position="10"/>
        <end position="70"/>
    </location>
</feature>
<dbReference type="KEGG" id="nwl:NWFMUON74_59080"/>
<dbReference type="GO" id="GO:0003677">
    <property type="term" value="F:DNA binding"/>
    <property type="evidence" value="ECO:0007669"/>
    <property type="project" value="UniProtKB-UniRule"/>
</dbReference>
<evidence type="ECO:0000313" key="4">
    <source>
        <dbReference type="EMBL" id="BCK58136.1"/>
    </source>
</evidence>
<accession>A0A7G1KU76</accession>
<dbReference type="InterPro" id="IPR001647">
    <property type="entry name" value="HTH_TetR"/>
</dbReference>
<name>A0A7G1KU76_9NOCA</name>
<dbReference type="RefSeq" id="WP_187684933.1">
    <property type="nucleotide sequence ID" value="NZ_AP023396.1"/>
</dbReference>
<evidence type="ECO:0000313" key="5">
    <source>
        <dbReference type="Proteomes" id="UP000516173"/>
    </source>
</evidence>
<dbReference type="AlphaFoldDB" id="A0A7G1KU76"/>
<dbReference type="EMBL" id="AP023396">
    <property type="protein sequence ID" value="BCK58136.1"/>
    <property type="molecule type" value="Genomic_DNA"/>
</dbReference>
<reference evidence="4 5" key="1">
    <citation type="submission" date="2020-08" db="EMBL/GenBank/DDBJ databases">
        <title>Genome Sequencing of Nocardia wallacei strain FMUON74 and assembly.</title>
        <authorList>
            <person name="Toyokawa M."/>
            <person name="Uesaka K."/>
        </authorList>
    </citation>
    <scope>NUCLEOTIDE SEQUENCE [LARGE SCALE GENOMIC DNA]</scope>
    <source>
        <strain evidence="4 5">FMUON74</strain>
    </source>
</reference>
<dbReference type="GeneID" id="80350327"/>
<evidence type="ECO:0000256" key="2">
    <source>
        <dbReference type="PROSITE-ProRule" id="PRU00335"/>
    </source>
</evidence>
<keyword evidence="1 2" id="KW-0238">DNA-binding</keyword>
<evidence type="ECO:0000256" key="1">
    <source>
        <dbReference type="ARBA" id="ARBA00023125"/>
    </source>
</evidence>
<dbReference type="SUPFAM" id="SSF46689">
    <property type="entry name" value="Homeodomain-like"/>
    <property type="match status" value="1"/>
</dbReference>
<dbReference type="Proteomes" id="UP000516173">
    <property type="component" value="Chromosome"/>
</dbReference>
<dbReference type="PANTHER" id="PTHR43479:SF7">
    <property type="entry name" value="TETR-FAMILY TRANSCRIPTIONAL REGULATOR"/>
    <property type="match status" value="1"/>
</dbReference>
<dbReference type="PRINTS" id="PR00455">
    <property type="entry name" value="HTHTETR"/>
</dbReference>
<sequence>MTEPADRRVRRTRRALHQALIGLMLERGYARITVQDILDRADVGRSTFYAHFRNKDDLLVGSSTDYLRQAVAQTVPRTAPPLAPARTLLRLAAEHPDLYRALIGPKSGAVPLRATQQMIAGMLADHFRERFDLPDEEFADTVAFVSWGLLGLIGAVIDPRRPTPPDAAFRRLEALVGPGISAYLPSNTRERIFVDE</sequence>
<dbReference type="PROSITE" id="PS50977">
    <property type="entry name" value="HTH_TETR_2"/>
    <property type="match status" value="1"/>
</dbReference>
<dbReference type="Pfam" id="PF00440">
    <property type="entry name" value="TetR_N"/>
    <property type="match status" value="1"/>
</dbReference>
<dbReference type="PANTHER" id="PTHR43479">
    <property type="entry name" value="ACREF/ENVCD OPERON REPRESSOR-RELATED"/>
    <property type="match status" value="1"/>
</dbReference>
<dbReference type="InterPro" id="IPR050624">
    <property type="entry name" value="HTH-type_Tx_Regulator"/>
</dbReference>
<organism evidence="4 5">
    <name type="scientific">Nocardia wallacei</name>
    <dbReference type="NCBI Taxonomy" id="480035"/>
    <lineage>
        <taxon>Bacteria</taxon>
        <taxon>Bacillati</taxon>
        <taxon>Actinomycetota</taxon>
        <taxon>Actinomycetes</taxon>
        <taxon>Mycobacteriales</taxon>
        <taxon>Nocardiaceae</taxon>
        <taxon>Nocardia</taxon>
    </lineage>
</organism>